<accession>A0A9W9C4T1</accession>
<evidence type="ECO:0000256" key="1">
    <source>
        <dbReference type="SAM" id="MobiDB-lite"/>
    </source>
</evidence>
<evidence type="ECO:0000313" key="2">
    <source>
        <dbReference type="EMBL" id="KAJ4343531.1"/>
    </source>
</evidence>
<feature type="compositionally biased region" description="Polar residues" evidence="1">
    <location>
        <begin position="15"/>
        <end position="28"/>
    </location>
</feature>
<dbReference type="AlphaFoldDB" id="A0A9W9C4T1"/>
<dbReference type="OrthoDB" id="3722602at2759"/>
<dbReference type="EMBL" id="JAPEUV010000002">
    <property type="protein sequence ID" value="KAJ4343531.1"/>
    <property type="molecule type" value="Genomic_DNA"/>
</dbReference>
<organism evidence="2 3">
    <name type="scientific">Didymella glomerata</name>
    <dbReference type="NCBI Taxonomy" id="749621"/>
    <lineage>
        <taxon>Eukaryota</taxon>
        <taxon>Fungi</taxon>
        <taxon>Dikarya</taxon>
        <taxon>Ascomycota</taxon>
        <taxon>Pezizomycotina</taxon>
        <taxon>Dothideomycetes</taxon>
        <taxon>Pleosporomycetidae</taxon>
        <taxon>Pleosporales</taxon>
        <taxon>Pleosporineae</taxon>
        <taxon>Didymellaceae</taxon>
        <taxon>Didymella</taxon>
    </lineage>
</organism>
<feature type="compositionally biased region" description="Basic and acidic residues" evidence="1">
    <location>
        <begin position="1"/>
        <end position="10"/>
    </location>
</feature>
<feature type="region of interest" description="Disordered" evidence="1">
    <location>
        <begin position="1"/>
        <end position="31"/>
    </location>
</feature>
<proteinExistence type="predicted"/>
<comment type="caution">
    <text evidence="2">The sequence shown here is derived from an EMBL/GenBank/DDBJ whole genome shotgun (WGS) entry which is preliminary data.</text>
</comment>
<name>A0A9W9C4T1_9PLEO</name>
<keyword evidence="3" id="KW-1185">Reference proteome</keyword>
<reference evidence="2" key="1">
    <citation type="submission" date="2022-10" db="EMBL/GenBank/DDBJ databases">
        <title>Tapping the CABI collections for fungal endophytes: first genome assemblies for Collariella, Neodidymelliopsis, Ascochyta clinopodiicola, Didymella pomorum, Didymosphaeria variabile, Neocosmospora piperis and Neocucurbitaria cava.</title>
        <authorList>
            <person name="Hill R."/>
        </authorList>
    </citation>
    <scope>NUCLEOTIDE SEQUENCE</scope>
    <source>
        <strain evidence="2">IMI 360193</strain>
    </source>
</reference>
<dbReference type="Proteomes" id="UP001140562">
    <property type="component" value="Unassembled WGS sequence"/>
</dbReference>
<protein>
    <submittedName>
        <fullName evidence="2">Uncharacterized protein</fullName>
    </submittedName>
</protein>
<sequence>MSGPEPEDRFANVSAPASASAGLNTDPTTGRDGVIIRMGMSKQYVGELNKQRMWDTIHNALMELCPIVRGQIGCYEKMPGARDPNQVPFAPSKPGQPDLFKKIWIEGIPYKDDKGNYATNSWLTLTMEGMFRERNFPGLAAATYEMIAGVFKVATEVTTGNCYEEHFNDRSRPYILCNVPDRVMVVLPAHKGQTIQSWVSMKLAFNGYSDYGDLNCYNTMTPVIKFWEANVLPDVAKIMGTAEDDWKEPCTQCFKEEEAFEVHTWRDHTSDTCSYLDYAPN</sequence>
<gene>
    <name evidence="2" type="ORF">N0V87_000298</name>
</gene>
<evidence type="ECO:0000313" key="3">
    <source>
        <dbReference type="Proteomes" id="UP001140562"/>
    </source>
</evidence>